<accession>A0A1V8AW92</accession>
<dbReference type="Proteomes" id="UP000283322">
    <property type="component" value="Unassembled WGS sequence"/>
</dbReference>
<protein>
    <submittedName>
        <fullName evidence="1">Uncharacterized protein</fullName>
    </submittedName>
</protein>
<name>A0A1V8AW92_KLEPN</name>
<dbReference type="Proteomes" id="UP000275975">
    <property type="component" value="Unassembled WGS sequence"/>
</dbReference>
<evidence type="ECO:0000313" key="2">
    <source>
        <dbReference type="EMBL" id="RRF04785.1"/>
    </source>
</evidence>
<dbReference type="EMBL" id="RDAM01000001">
    <property type="protein sequence ID" value="RRF04785.1"/>
    <property type="molecule type" value="Genomic_DNA"/>
</dbReference>
<reference evidence="2 3" key="3">
    <citation type="journal article" date="2019" name="Antimicrob. Agents Chemother.">
        <title>Applying Rapid Whole Genome Sequencing to Predict Phenotypic Antimicrobial Susceptibility Testing Results Among Carbapenem-Resistant Klebsiella pneumoniae Clinical Isolates.</title>
        <authorList>
            <person name="Tamma P.D."/>
            <person name="Fan Y."/>
            <person name="Bergman Y."/>
            <person name="Pertea G."/>
            <person name="Kazmi A."/>
            <person name="Lewis S."/>
            <person name="Carroll K.C."/>
            <person name="Schatz M.C."/>
            <person name="Timp W."/>
            <person name="Simner P.J."/>
        </authorList>
    </citation>
    <scope>NUCLEOTIDE SEQUENCE [LARGE SCALE GENOMIC DNA]</scope>
    <source>
        <strain evidence="2 3">KLPN_104</strain>
    </source>
</reference>
<dbReference type="AlphaFoldDB" id="A0A1V8AW92"/>
<evidence type="ECO:0000313" key="3">
    <source>
        <dbReference type="Proteomes" id="UP000275975"/>
    </source>
</evidence>
<reference evidence="2" key="2">
    <citation type="submission" date="2018-10" db="EMBL/GenBank/DDBJ databases">
        <authorList>
            <person name="Fan Y."/>
            <person name="Timp W."/>
            <person name="Bergman Y."/>
            <person name="Tamma P."/>
            <person name="Simner P."/>
        </authorList>
    </citation>
    <scope>NUCLEOTIDE SEQUENCE</scope>
    <source>
        <strain evidence="2">KLPN_104</strain>
    </source>
</reference>
<reference evidence="1 4" key="1">
    <citation type="submission" date="2018-10" db="EMBL/GenBank/DDBJ databases">
        <authorList>
            <person name="Vanduin D."/>
            <person name="Fouts D."/>
            <person name="Wright M."/>
            <person name="Sutton G."/>
            <person name="Nguyen K."/>
            <person name="Kreiswirth B."/>
            <person name="Chen L."/>
            <person name="Rojas L."/>
            <person name="Hujer A."/>
            <person name="Hujer K."/>
            <person name="Bonomo R."/>
            <person name="Adams M."/>
        </authorList>
    </citation>
    <scope>NUCLEOTIDE SEQUENCE [LARGE SCALE GENOMIC DNA]</scope>
    <source>
        <strain evidence="1 4">CRK0165</strain>
    </source>
</reference>
<organism evidence="1 4">
    <name type="scientific">Klebsiella pneumoniae</name>
    <dbReference type="NCBI Taxonomy" id="573"/>
    <lineage>
        <taxon>Bacteria</taxon>
        <taxon>Pseudomonadati</taxon>
        <taxon>Pseudomonadota</taxon>
        <taxon>Gammaproteobacteria</taxon>
        <taxon>Enterobacterales</taxon>
        <taxon>Enterobacteriaceae</taxon>
        <taxon>Klebsiella/Raoultella group</taxon>
        <taxon>Klebsiella</taxon>
        <taxon>Klebsiella pneumoniae complex</taxon>
    </lineage>
</organism>
<evidence type="ECO:0000313" key="4">
    <source>
        <dbReference type="Proteomes" id="UP000283322"/>
    </source>
</evidence>
<gene>
    <name evidence="1" type="ORF">BL124_00009615</name>
    <name evidence="2" type="ORF">EAO17_00265</name>
</gene>
<proteinExistence type="predicted"/>
<evidence type="ECO:0000313" key="1">
    <source>
        <dbReference type="EMBL" id="ROG98891.1"/>
    </source>
</evidence>
<dbReference type="EMBL" id="MPYG04000075">
    <property type="protein sequence ID" value="ROG98891.1"/>
    <property type="molecule type" value="Genomic_DNA"/>
</dbReference>
<comment type="caution">
    <text evidence="1">The sequence shown here is derived from an EMBL/GenBank/DDBJ whole genome shotgun (WGS) entry which is preliminary data.</text>
</comment>
<sequence>MLVSAQAGHKTSAKLIAQNLAHARWVKNNPSLHYFESILTHFDDLNFLAAYFTLRGNYS</sequence>